<dbReference type="GeneID" id="87952475"/>
<protein>
    <submittedName>
        <fullName evidence="2">Uncharacterized protein</fullName>
    </submittedName>
</protein>
<name>A0ABZ1CQD3_9TREE</name>
<dbReference type="Proteomes" id="UP001329825">
    <property type="component" value="Chromosome 1"/>
</dbReference>
<evidence type="ECO:0000313" key="3">
    <source>
        <dbReference type="Proteomes" id="UP001329825"/>
    </source>
</evidence>
<dbReference type="RefSeq" id="XP_062788179.1">
    <property type="nucleotide sequence ID" value="XM_062932128.1"/>
</dbReference>
<dbReference type="EMBL" id="CP141881">
    <property type="protein sequence ID" value="WRT63439.1"/>
    <property type="molecule type" value="Genomic_DNA"/>
</dbReference>
<proteinExistence type="predicted"/>
<evidence type="ECO:0000313" key="2">
    <source>
        <dbReference type="EMBL" id="WRT63439.1"/>
    </source>
</evidence>
<feature type="region of interest" description="Disordered" evidence="1">
    <location>
        <begin position="114"/>
        <end position="140"/>
    </location>
</feature>
<organism evidence="2 3">
    <name type="scientific">Kwoniella shivajii</name>
    <dbReference type="NCBI Taxonomy" id="564305"/>
    <lineage>
        <taxon>Eukaryota</taxon>
        <taxon>Fungi</taxon>
        <taxon>Dikarya</taxon>
        <taxon>Basidiomycota</taxon>
        <taxon>Agaricomycotina</taxon>
        <taxon>Tremellomycetes</taxon>
        <taxon>Tremellales</taxon>
        <taxon>Cryptococcaceae</taxon>
        <taxon>Kwoniella</taxon>
    </lineage>
</organism>
<gene>
    <name evidence="2" type="ORF">IL334_000344</name>
</gene>
<feature type="compositionally biased region" description="Acidic residues" evidence="1">
    <location>
        <begin position="124"/>
        <end position="134"/>
    </location>
</feature>
<sequence length="195" mass="22252">MMWNDPPSMRFGIINPEIAATNFDASQGGFENDQGSLLVLPSEPHGKLPVDTYDLAPRSRYTGMNTTIPYSEALSDQLGRWVDDFELERRDENDYLYFTGGKLSNLRNANWTSKASRETISSNDAEESDADEADTTNTKIGEQSIMHYDGKRTFENVNSWWEFTGADRTSEPWSEETRSELLPTEEEFKLMLNHC</sequence>
<keyword evidence="3" id="KW-1185">Reference proteome</keyword>
<accession>A0ABZ1CQD3</accession>
<evidence type="ECO:0000256" key="1">
    <source>
        <dbReference type="SAM" id="MobiDB-lite"/>
    </source>
</evidence>
<reference evidence="2 3" key="1">
    <citation type="submission" date="2024-01" db="EMBL/GenBank/DDBJ databases">
        <title>Comparative genomics of Cryptococcus and Kwoniella reveals pathogenesis evolution and contrasting modes of karyotype evolution via chromosome fusion or intercentromeric recombination.</title>
        <authorList>
            <person name="Coelho M.A."/>
            <person name="David-Palma M."/>
            <person name="Shea T."/>
            <person name="Bowers K."/>
            <person name="McGinley-Smith S."/>
            <person name="Mohammad A.W."/>
            <person name="Gnirke A."/>
            <person name="Yurkov A.M."/>
            <person name="Nowrousian M."/>
            <person name="Sun S."/>
            <person name="Cuomo C.A."/>
            <person name="Heitman J."/>
        </authorList>
    </citation>
    <scope>NUCLEOTIDE SEQUENCE [LARGE SCALE GENOMIC DNA]</scope>
    <source>
        <strain evidence="2">CBS 11374</strain>
    </source>
</reference>